<dbReference type="Gene3D" id="3.60.15.10">
    <property type="entry name" value="Ribonuclease Z/Hydroxyacylglutathione hydrolase-like"/>
    <property type="match status" value="1"/>
</dbReference>
<dbReference type="Pfam" id="PF00258">
    <property type="entry name" value="Flavodoxin_1"/>
    <property type="match status" value="1"/>
</dbReference>
<evidence type="ECO:0000256" key="1">
    <source>
        <dbReference type="ARBA" id="ARBA00007121"/>
    </source>
</evidence>
<evidence type="ECO:0000313" key="4">
    <source>
        <dbReference type="Proteomes" id="UP000245793"/>
    </source>
</evidence>
<keyword evidence="4" id="KW-1185">Reference proteome</keyword>
<dbReference type="Proteomes" id="UP000245793">
    <property type="component" value="Unassembled WGS sequence"/>
</dbReference>
<gene>
    <name evidence="3" type="ORF">C7381_10510</name>
</gene>
<dbReference type="GO" id="GO:0016651">
    <property type="term" value="F:oxidoreductase activity, acting on NAD(P)H"/>
    <property type="evidence" value="ECO:0007669"/>
    <property type="project" value="UniProtKB-ARBA"/>
</dbReference>
<dbReference type="GO" id="GO:0010181">
    <property type="term" value="F:FMN binding"/>
    <property type="evidence" value="ECO:0007669"/>
    <property type="project" value="InterPro"/>
</dbReference>
<dbReference type="GO" id="GO:0009055">
    <property type="term" value="F:electron transfer activity"/>
    <property type="evidence" value="ECO:0007669"/>
    <property type="project" value="InterPro"/>
</dbReference>
<dbReference type="InterPro" id="IPR029039">
    <property type="entry name" value="Flavoprotein-like_sf"/>
</dbReference>
<dbReference type="EMBL" id="QEKV01000005">
    <property type="protein sequence ID" value="PVY94310.1"/>
    <property type="molecule type" value="Genomic_DNA"/>
</dbReference>
<dbReference type="SUPFAM" id="SSF56281">
    <property type="entry name" value="Metallo-hydrolase/oxidoreductase"/>
    <property type="match status" value="1"/>
</dbReference>
<dbReference type="SUPFAM" id="SSF52218">
    <property type="entry name" value="Flavoproteins"/>
    <property type="match status" value="1"/>
</dbReference>
<dbReference type="PANTHER" id="PTHR43717">
    <property type="entry name" value="ANAEROBIC NITRIC OXIDE REDUCTASE FLAVORUBREDOXIN"/>
    <property type="match status" value="1"/>
</dbReference>
<dbReference type="InterPro" id="IPR016440">
    <property type="entry name" value="Rubredoxin-O_OxRdtase"/>
</dbReference>
<name>A0A2U1E2Y1_9FIRM</name>
<comment type="caution">
    <text evidence="3">The sequence shown here is derived from an EMBL/GenBank/DDBJ whole genome shotgun (WGS) entry which is preliminary data.</text>
</comment>
<evidence type="ECO:0000313" key="3">
    <source>
        <dbReference type="EMBL" id="PVY94310.1"/>
    </source>
</evidence>
<protein>
    <submittedName>
        <fullName evidence="3">Flavorubredoxin</fullName>
    </submittedName>
</protein>
<dbReference type="Pfam" id="PF19583">
    <property type="entry name" value="ODP"/>
    <property type="match status" value="1"/>
</dbReference>
<dbReference type="RefSeq" id="WP_116480103.1">
    <property type="nucleotide sequence ID" value="NZ_QEKV01000005.1"/>
</dbReference>
<evidence type="ECO:0000259" key="2">
    <source>
        <dbReference type="PROSITE" id="PS50902"/>
    </source>
</evidence>
<organism evidence="3 4">
    <name type="scientific">Ezakiella coagulans</name>
    <dbReference type="NCBI Taxonomy" id="46507"/>
    <lineage>
        <taxon>Bacteria</taxon>
        <taxon>Bacillati</taxon>
        <taxon>Bacillota</taxon>
        <taxon>Tissierellia</taxon>
        <taxon>Ezakiella</taxon>
    </lineage>
</organism>
<dbReference type="GO" id="GO:0046872">
    <property type="term" value="F:metal ion binding"/>
    <property type="evidence" value="ECO:0007669"/>
    <property type="project" value="InterPro"/>
</dbReference>
<dbReference type="InterPro" id="IPR001279">
    <property type="entry name" value="Metallo-B-lactamas"/>
</dbReference>
<dbReference type="InterPro" id="IPR045761">
    <property type="entry name" value="ODP_dom"/>
</dbReference>
<proteinExistence type="inferred from homology"/>
<dbReference type="PIRSF" id="PIRSF005243">
    <property type="entry name" value="ROO"/>
    <property type="match status" value="1"/>
</dbReference>
<dbReference type="AlphaFoldDB" id="A0A2U1E2Y1"/>
<dbReference type="CDD" id="cd07709">
    <property type="entry name" value="flavodiiron_proteins_MBL-fold"/>
    <property type="match status" value="1"/>
</dbReference>
<dbReference type="Gene3D" id="3.40.50.360">
    <property type="match status" value="1"/>
</dbReference>
<dbReference type="InterPro" id="IPR036866">
    <property type="entry name" value="RibonucZ/Hydroxyglut_hydro"/>
</dbReference>
<accession>A0A2U1E2Y1</accession>
<dbReference type="PANTHER" id="PTHR43717:SF1">
    <property type="entry name" value="ANAEROBIC NITRIC OXIDE REDUCTASE FLAVORUBREDOXIN"/>
    <property type="match status" value="1"/>
</dbReference>
<sequence>MFFYQQLENDLYRIGVNDRRTARFENMFPMPDGVSYNSYLIKDEKKVLFDTVDASFINDFYSNLNHALGEDKLDYLVITHMEPDHSSAINMVLKDHPDCKLVGNKKTFQFLEQFFGDEFKDRYLEVKNGETLEIGKRTLEFIFAPMVHWPEVMFVLSSEGELFSADAFGTFGAIEGHYSSDLIDMDRAFIDEARRYYINIVGKQGRSVIAILKKLEGKEVKMILPLHGPIHRQKDKIEYFIEKYKTWGSFESEEDGVLIAYSSMYGNTEEAADMLAYELSENGVKNIHIYDVSEYDYSYIISDAHKFSNFVYTAINYNTDLYPRMDAFLRELVCTGFQNRKVSVITNMSWGGRAEKIAEEILESSKLEKIGETISLKSSLDEEKVGEIKELAKAIADSMK</sequence>
<comment type="similarity">
    <text evidence="1">In the N-terminal section; belongs to the zinc metallo-hydrolase group 3 family.</text>
</comment>
<dbReference type="InterPro" id="IPR008254">
    <property type="entry name" value="Flavodoxin/NO_synth"/>
</dbReference>
<reference evidence="3 4" key="1">
    <citation type="submission" date="2018-04" db="EMBL/GenBank/DDBJ databases">
        <title>Genomic Encyclopedia of Type Strains, Phase IV (KMG-IV): sequencing the most valuable type-strain genomes for metagenomic binning, comparative biology and taxonomic classification.</title>
        <authorList>
            <person name="Goeker M."/>
        </authorList>
    </citation>
    <scope>NUCLEOTIDE SEQUENCE [LARGE SCALE GENOMIC DNA]</scope>
    <source>
        <strain evidence="3 4">DSM 20705</strain>
    </source>
</reference>
<dbReference type="SMART" id="SM00849">
    <property type="entry name" value="Lactamase_B"/>
    <property type="match status" value="1"/>
</dbReference>
<feature type="domain" description="Flavodoxin-like" evidence="2">
    <location>
        <begin position="257"/>
        <end position="396"/>
    </location>
</feature>
<dbReference type="PROSITE" id="PS50902">
    <property type="entry name" value="FLAVODOXIN_LIKE"/>
    <property type="match status" value="1"/>
</dbReference>